<organism evidence="1 2">
    <name type="scientific">Chitinophaga oryziterrae</name>
    <dbReference type="NCBI Taxonomy" id="1031224"/>
    <lineage>
        <taxon>Bacteria</taxon>
        <taxon>Pseudomonadati</taxon>
        <taxon>Bacteroidota</taxon>
        <taxon>Chitinophagia</taxon>
        <taxon>Chitinophagales</taxon>
        <taxon>Chitinophagaceae</taxon>
        <taxon>Chitinophaga</taxon>
    </lineage>
</organism>
<dbReference type="RefSeq" id="WP_157300038.1">
    <property type="nucleotide sequence ID" value="NZ_BAAAZB010000025.1"/>
</dbReference>
<accession>A0A6N8JAW9</accession>
<keyword evidence="2" id="KW-1185">Reference proteome</keyword>
<dbReference type="OrthoDB" id="793003at2"/>
<evidence type="ECO:0000313" key="1">
    <source>
        <dbReference type="EMBL" id="MVT41409.1"/>
    </source>
</evidence>
<dbReference type="EMBL" id="WRXO01000003">
    <property type="protein sequence ID" value="MVT41409.1"/>
    <property type="molecule type" value="Genomic_DNA"/>
</dbReference>
<proteinExistence type="predicted"/>
<dbReference type="GO" id="GO:0016874">
    <property type="term" value="F:ligase activity"/>
    <property type="evidence" value="ECO:0007669"/>
    <property type="project" value="UniProtKB-KW"/>
</dbReference>
<comment type="caution">
    <text evidence="1">The sequence shown here is derived from an EMBL/GenBank/DDBJ whole genome shotgun (WGS) entry which is preliminary data.</text>
</comment>
<dbReference type="Pfam" id="PF13563">
    <property type="entry name" value="2_5_RNA_ligase2"/>
    <property type="match status" value="1"/>
</dbReference>
<evidence type="ECO:0000313" key="2">
    <source>
        <dbReference type="Proteomes" id="UP000468388"/>
    </source>
</evidence>
<reference evidence="1 2" key="1">
    <citation type="submission" date="2019-12" db="EMBL/GenBank/DDBJ databases">
        <title>The draft genomic sequence of strain Chitinophaga oryziterrae JCM 16595.</title>
        <authorList>
            <person name="Zhang X."/>
        </authorList>
    </citation>
    <scope>NUCLEOTIDE SEQUENCE [LARGE SCALE GENOMIC DNA]</scope>
    <source>
        <strain evidence="1 2">JCM 16595</strain>
    </source>
</reference>
<gene>
    <name evidence="1" type="ORF">GO495_12505</name>
</gene>
<dbReference type="Gene3D" id="3.90.1140.10">
    <property type="entry name" value="Cyclic phosphodiesterase"/>
    <property type="match status" value="1"/>
</dbReference>
<sequence length="171" mass="20075">MVKKGNEPPLIVTLRLNDEHQQFFNALRAAHFPAHANYLHAHITLFHHLPSDEPFIREQLLKFSHHTTISLQVCELRYLGNGVAYSLQSEELLRLHAKMQDAFLPWLNSKDQQVLWPHITVQNKSTAFKSQQLFEKLQEDFIPFEIKATGINTWLYLKGPWKMVETFPFEK</sequence>
<protein>
    <submittedName>
        <fullName evidence="1">2'-5' RNA ligase family protein</fullName>
    </submittedName>
</protein>
<dbReference type="Proteomes" id="UP000468388">
    <property type="component" value="Unassembled WGS sequence"/>
</dbReference>
<dbReference type="InterPro" id="IPR009097">
    <property type="entry name" value="Cyclic_Pdiesterase"/>
</dbReference>
<name>A0A6N8JAW9_9BACT</name>
<dbReference type="SUPFAM" id="SSF55144">
    <property type="entry name" value="LigT-like"/>
    <property type="match status" value="1"/>
</dbReference>
<keyword evidence="1" id="KW-0436">Ligase</keyword>
<dbReference type="AlphaFoldDB" id="A0A6N8JAW9"/>